<accession>A0A1T0AVA7</accession>
<dbReference type="NCBIfam" id="TIGR03749">
    <property type="entry name" value="conj_TIGR03749"/>
    <property type="match status" value="1"/>
</dbReference>
<gene>
    <name evidence="3" type="ORF">B0187_00870</name>
</gene>
<dbReference type="RefSeq" id="WP_078235866.1">
    <property type="nucleotide sequence ID" value="NZ_MUYA01000001.1"/>
</dbReference>
<protein>
    <submittedName>
        <fullName evidence="3">Integrating conjugative element protein</fullName>
    </submittedName>
</protein>
<dbReference type="InterPro" id="IPR021844">
    <property type="entry name" value="Integr_conj_element_PFL4704"/>
</dbReference>
<comment type="caution">
    <text evidence="3">The sequence shown here is derived from an EMBL/GenBank/DDBJ whole genome shotgun (WGS) entry which is preliminary data.</text>
</comment>
<organism evidence="3 4">
    <name type="scientific">Haemophilus paracuniculus</name>
    <dbReference type="NCBI Taxonomy" id="734"/>
    <lineage>
        <taxon>Bacteria</taxon>
        <taxon>Pseudomonadati</taxon>
        <taxon>Pseudomonadota</taxon>
        <taxon>Gammaproteobacteria</taxon>
        <taxon>Pasteurellales</taxon>
        <taxon>Pasteurellaceae</taxon>
        <taxon>Haemophilus</taxon>
    </lineage>
</organism>
<feature type="signal peptide" evidence="2">
    <location>
        <begin position="1"/>
        <end position="20"/>
    </location>
</feature>
<name>A0A1T0AVA7_9PAST</name>
<proteinExistence type="predicted"/>
<dbReference type="Proteomes" id="UP000190867">
    <property type="component" value="Unassembled WGS sequence"/>
</dbReference>
<feature type="compositionally biased region" description="Polar residues" evidence="1">
    <location>
        <begin position="123"/>
        <end position="141"/>
    </location>
</feature>
<dbReference type="Pfam" id="PF11920">
    <property type="entry name" value="DUF3438"/>
    <property type="match status" value="1"/>
</dbReference>
<dbReference type="AlphaFoldDB" id="A0A1T0AVA7"/>
<dbReference type="OrthoDB" id="7064293at2"/>
<reference evidence="3 4" key="1">
    <citation type="submission" date="2017-02" db="EMBL/GenBank/DDBJ databases">
        <title>Draft genome sequence of Haemophilus paracuniculus CCUG 43573 type strain.</title>
        <authorList>
            <person name="Engstrom-Jakobsson H."/>
            <person name="Salva-Serra F."/>
            <person name="Thorell K."/>
            <person name="Gonzales-Siles L."/>
            <person name="Karlsson R."/>
            <person name="Boulund F."/>
            <person name="Engstrand L."/>
            <person name="Kristiansson E."/>
            <person name="Moore E."/>
        </authorList>
    </citation>
    <scope>NUCLEOTIDE SEQUENCE [LARGE SCALE GENOMIC DNA]</scope>
    <source>
        <strain evidence="3 4">CCUG 43573</strain>
    </source>
</reference>
<evidence type="ECO:0000313" key="3">
    <source>
        <dbReference type="EMBL" id="OOS00877.1"/>
    </source>
</evidence>
<sequence length="285" mass="31578">MKKYTLFTLSALFFPTLVNAEVLMQWKRIPLPVELNVGQERIIFVDKNVQIGIPEQLDGKLSVQSTGGAVYLKSVEPFKSTRIPLRDMESGQIILLDVNSRKSTQSLDNVRIVDAEVANNTQKVDQTTVSDPQTESAQKASNLPAPAALTRYAAQSLYAPLRTVEPLEGVRRVGVKLPKSIPNLMPNLTILATPLESWGLDDYVVTAVRIKNLSSQSVTLDPRYLQGYFYAATFQHNWLGMKGTPEDTTVVYLVTEGRPDNAFIPARQTAKSKKIGGQNECSKIQ</sequence>
<evidence type="ECO:0000313" key="4">
    <source>
        <dbReference type="Proteomes" id="UP000190867"/>
    </source>
</evidence>
<feature type="region of interest" description="Disordered" evidence="1">
    <location>
        <begin position="123"/>
        <end position="142"/>
    </location>
</feature>
<feature type="chain" id="PRO_5012323273" evidence="2">
    <location>
        <begin position="21"/>
        <end position="285"/>
    </location>
</feature>
<evidence type="ECO:0000256" key="1">
    <source>
        <dbReference type="SAM" id="MobiDB-lite"/>
    </source>
</evidence>
<keyword evidence="2" id="KW-0732">Signal</keyword>
<keyword evidence="4" id="KW-1185">Reference proteome</keyword>
<dbReference type="STRING" id="734.B0187_00870"/>
<evidence type="ECO:0000256" key="2">
    <source>
        <dbReference type="SAM" id="SignalP"/>
    </source>
</evidence>
<dbReference type="EMBL" id="MUYA01000001">
    <property type="protein sequence ID" value="OOS00877.1"/>
    <property type="molecule type" value="Genomic_DNA"/>
</dbReference>